<dbReference type="Proteomes" id="UP001148838">
    <property type="component" value="Unassembled WGS sequence"/>
</dbReference>
<name>A0ABQ8S6H9_PERAM</name>
<evidence type="ECO:0000313" key="1">
    <source>
        <dbReference type="EMBL" id="KAJ4429642.1"/>
    </source>
</evidence>
<comment type="caution">
    <text evidence="1">The sequence shown here is derived from an EMBL/GenBank/DDBJ whole genome shotgun (WGS) entry which is preliminary data.</text>
</comment>
<keyword evidence="2" id="KW-1185">Reference proteome</keyword>
<accession>A0ABQ8S6H9</accession>
<dbReference type="EMBL" id="JAJSOF020000033">
    <property type="protein sequence ID" value="KAJ4429642.1"/>
    <property type="molecule type" value="Genomic_DNA"/>
</dbReference>
<gene>
    <name evidence="1" type="ORF">ANN_21843</name>
</gene>
<organism evidence="1 2">
    <name type="scientific">Periplaneta americana</name>
    <name type="common">American cockroach</name>
    <name type="synonym">Blatta americana</name>
    <dbReference type="NCBI Taxonomy" id="6978"/>
    <lineage>
        <taxon>Eukaryota</taxon>
        <taxon>Metazoa</taxon>
        <taxon>Ecdysozoa</taxon>
        <taxon>Arthropoda</taxon>
        <taxon>Hexapoda</taxon>
        <taxon>Insecta</taxon>
        <taxon>Pterygota</taxon>
        <taxon>Neoptera</taxon>
        <taxon>Polyneoptera</taxon>
        <taxon>Dictyoptera</taxon>
        <taxon>Blattodea</taxon>
        <taxon>Blattoidea</taxon>
        <taxon>Blattidae</taxon>
        <taxon>Blattinae</taxon>
        <taxon>Periplaneta</taxon>
    </lineage>
</organism>
<reference evidence="1 2" key="1">
    <citation type="journal article" date="2022" name="Allergy">
        <title>Genome assembly and annotation of Periplaneta americana reveal a comprehensive cockroach allergen profile.</title>
        <authorList>
            <person name="Wang L."/>
            <person name="Xiong Q."/>
            <person name="Saelim N."/>
            <person name="Wang L."/>
            <person name="Nong W."/>
            <person name="Wan A.T."/>
            <person name="Shi M."/>
            <person name="Liu X."/>
            <person name="Cao Q."/>
            <person name="Hui J.H.L."/>
            <person name="Sookrung N."/>
            <person name="Leung T.F."/>
            <person name="Tungtrongchitr A."/>
            <person name="Tsui S.K.W."/>
        </authorList>
    </citation>
    <scope>NUCLEOTIDE SEQUENCE [LARGE SCALE GENOMIC DNA]</scope>
    <source>
        <strain evidence="1">PWHHKU_190912</strain>
    </source>
</reference>
<proteinExistence type="predicted"/>
<sequence length="142" mass="15878">MAGLCEGGNEPPGSLKAIRKKLTSVRVSKQFTFLPLLALPYVSSEHPSFTTIQNNRNAAANSSNRRLHPNSDFNATRRHKWRLDQEACSILRRIDCVILLSDDPNHYLLLVYILESVLAKSISALLLTALPEEIPTPPFSLR</sequence>
<evidence type="ECO:0000313" key="2">
    <source>
        <dbReference type="Proteomes" id="UP001148838"/>
    </source>
</evidence>
<protein>
    <submittedName>
        <fullName evidence="1">Uncharacterized protein</fullName>
    </submittedName>
</protein>